<dbReference type="InParanoid" id="A0A2G5E2N6"/>
<keyword evidence="2" id="KW-1185">Reference proteome</keyword>
<dbReference type="Proteomes" id="UP000230069">
    <property type="component" value="Unassembled WGS sequence"/>
</dbReference>
<name>A0A2G5E2N6_AQUCA</name>
<reference evidence="1 2" key="1">
    <citation type="submission" date="2017-09" db="EMBL/GenBank/DDBJ databases">
        <title>WGS assembly of Aquilegia coerulea Goldsmith.</title>
        <authorList>
            <person name="Hodges S."/>
            <person name="Kramer E."/>
            <person name="Nordborg M."/>
            <person name="Tomkins J."/>
            <person name="Borevitz J."/>
            <person name="Derieg N."/>
            <person name="Yan J."/>
            <person name="Mihaltcheva S."/>
            <person name="Hayes R.D."/>
            <person name="Rokhsar D."/>
        </authorList>
    </citation>
    <scope>NUCLEOTIDE SEQUENCE [LARGE SCALE GENOMIC DNA]</scope>
    <source>
        <strain evidence="2">cv. Goldsmith</strain>
    </source>
</reference>
<accession>A0A2G5E2N6</accession>
<dbReference type="STRING" id="218851.A0A2G5E2N6"/>
<gene>
    <name evidence="1" type="ORF">AQUCO_01300630v1</name>
</gene>
<sequence length="217" mass="23809">MKLVWCPDTASKAYIDTVKSCEVFEESSVAELVSAMAGGWKPQLIVETWFHGGVITTSVGLAVASRHTCGRHVCVVPDEQAKLDYIEEMRKACDISPEVIVGEVEEVMRSLVGIDFLVVDCRRKDFARTLSLAQLSNRGAVLVCKNSTARSLNFRWRSVVDGGSRIVRSVNLPVGKGLEIAYVATGGISKGSSPGKATTRWVRHIDQLSGEEHVYRR</sequence>
<dbReference type="Pfam" id="PF07279">
    <property type="entry name" value="DUF1442"/>
    <property type="match status" value="1"/>
</dbReference>
<proteinExistence type="predicted"/>
<dbReference type="OrthoDB" id="685237at2759"/>
<dbReference type="InterPro" id="IPR029063">
    <property type="entry name" value="SAM-dependent_MTases_sf"/>
</dbReference>
<evidence type="ECO:0000313" key="2">
    <source>
        <dbReference type="Proteomes" id="UP000230069"/>
    </source>
</evidence>
<dbReference type="InterPro" id="IPR009902">
    <property type="entry name" value="DUF1442"/>
</dbReference>
<dbReference type="EMBL" id="KZ305030">
    <property type="protein sequence ID" value="PIA50024.1"/>
    <property type="molecule type" value="Genomic_DNA"/>
</dbReference>
<dbReference type="PANTHER" id="PTHR33593:SF2">
    <property type="entry name" value="ANKYRIN REPEAT_KH DOMAIN PROTEIN (DUF1442)"/>
    <property type="match status" value="1"/>
</dbReference>
<organism evidence="1 2">
    <name type="scientific">Aquilegia coerulea</name>
    <name type="common">Rocky mountain columbine</name>
    <dbReference type="NCBI Taxonomy" id="218851"/>
    <lineage>
        <taxon>Eukaryota</taxon>
        <taxon>Viridiplantae</taxon>
        <taxon>Streptophyta</taxon>
        <taxon>Embryophyta</taxon>
        <taxon>Tracheophyta</taxon>
        <taxon>Spermatophyta</taxon>
        <taxon>Magnoliopsida</taxon>
        <taxon>Ranunculales</taxon>
        <taxon>Ranunculaceae</taxon>
        <taxon>Thalictroideae</taxon>
        <taxon>Aquilegia</taxon>
    </lineage>
</organism>
<dbReference type="Gene3D" id="3.40.50.150">
    <property type="entry name" value="Vaccinia Virus protein VP39"/>
    <property type="match status" value="1"/>
</dbReference>
<dbReference type="AlphaFoldDB" id="A0A2G5E2N6"/>
<protein>
    <submittedName>
        <fullName evidence="1">Uncharacterized protein</fullName>
    </submittedName>
</protein>
<dbReference type="PANTHER" id="PTHR33593">
    <property type="entry name" value="DUF1442 FAMILY PROTEIN"/>
    <property type="match status" value="1"/>
</dbReference>
<evidence type="ECO:0000313" key="1">
    <source>
        <dbReference type="EMBL" id="PIA50024.1"/>
    </source>
</evidence>